<evidence type="ECO:0000313" key="13">
    <source>
        <dbReference type="Proteomes" id="UP000294933"/>
    </source>
</evidence>
<evidence type="ECO:0000256" key="8">
    <source>
        <dbReference type="ARBA" id="ARBA00023328"/>
    </source>
</evidence>
<dbReference type="VEuPathDB" id="FungiDB:BD410DRAFT_770657"/>
<dbReference type="Pfam" id="PF08234">
    <property type="entry name" value="Spindle_Spc25"/>
    <property type="match status" value="1"/>
</dbReference>
<comment type="subunit">
    <text evidence="9">Component of the NDC80 complex.</text>
</comment>
<evidence type="ECO:0000259" key="11">
    <source>
        <dbReference type="Pfam" id="PF08234"/>
    </source>
</evidence>
<dbReference type="Proteomes" id="UP000294933">
    <property type="component" value="Unassembled WGS sequence"/>
</dbReference>
<dbReference type="OrthoDB" id="4056921at2759"/>
<comment type="function">
    <text evidence="9">Acts as a component of the essential kinetochore-associated NDC80 complex, which is required for chromosome segregation and spindle checkpoint activity.</text>
</comment>
<comment type="similarity">
    <text evidence="1 9">Belongs to the SPC25 family.</text>
</comment>
<sequence>MAPGLRAQAATQINLTAILESPQPVIDLRIPEYEASTRKFLSAVSAYTSRGIEEITTRKNQHEQEMKKLEEKKRQAEIETTACKMKEIKLMEVLEQERAERKDAESSVSELKRQFNSLKEKCASVDVEIEQYRRDIAALRREKEKEKAILAGHAAKMSPELQACEQWLRCVVEGVDKDKLLVRFTHIDESAPDRDFCIVIDVSSRTYKVPMSTPPLPTLPILVDELNRTRDVYLFIKTVRRAFQELAQHV</sequence>
<evidence type="ECO:0000256" key="3">
    <source>
        <dbReference type="ARBA" id="ARBA00022618"/>
    </source>
</evidence>
<dbReference type="InterPro" id="IPR013255">
    <property type="entry name" value="Spc25_C"/>
</dbReference>
<proteinExistence type="inferred from homology"/>
<dbReference type="GO" id="GO:0051301">
    <property type="term" value="P:cell division"/>
    <property type="evidence" value="ECO:0007669"/>
    <property type="project" value="UniProtKB-UniRule"/>
</dbReference>
<dbReference type="PANTHER" id="PTHR14281:SF0">
    <property type="entry name" value="KINETOCHORE PROTEIN SPC25"/>
    <property type="match status" value="1"/>
</dbReference>
<dbReference type="GO" id="GO:0007059">
    <property type="term" value="P:chromosome segregation"/>
    <property type="evidence" value="ECO:0007669"/>
    <property type="project" value="InterPro"/>
</dbReference>
<dbReference type="EMBL" id="ML170176">
    <property type="protein sequence ID" value="TDL22141.1"/>
    <property type="molecule type" value="Genomic_DNA"/>
</dbReference>
<keyword evidence="2 9" id="KW-0158">Chromosome</keyword>
<evidence type="ECO:0000256" key="7">
    <source>
        <dbReference type="ARBA" id="ARBA00023306"/>
    </source>
</evidence>
<evidence type="ECO:0000256" key="5">
    <source>
        <dbReference type="ARBA" id="ARBA00022838"/>
    </source>
</evidence>
<gene>
    <name evidence="12" type="ORF">BD410DRAFT_770657</name>
</gene>
<evidence type="ECO:0000256" key="6">
    <source>
        <dbReference type="ARBA" id="ARBA00023054"/>
    </source>
</evidence>
<organism evidence="12 13">
    <name type="scientific">Rickenella mellea</name>
    <dbReference type="NCBI Taxonomy" id="50990"/>
    <lineage>
        <taxon>Eukaryota</taxon>
        <taxon>Fungi</taxon>
        <taxon>Dikarya</taxon>
        <taxon>Basidiomycota</taxon>
        <taxon>Agaricomycotina</taxon>
        <taxon>Agaricomycetes</taxon>
        <taxon>Hymenochaetales</taxon>
        <taxon>Rickenellaceae</taxon>
        <taxon>Rickenella</taxon>
    </lineage>
</organism>
<dbReference type="STRING" id="50990.A0A4Y7Q492"/>
<dbReference type="Gene3D" id="3.30.457.50">
    <property type="entry name" value="Chromosome segregation protein Spc25"/>
    <property type="match status" value="1"/>
</dbReference>
<evidence type="ECO:0000256" key="2">
    <source>
        <dbReference type="ARBA" id="ARBA00022454"/>
    </source>
</evidence>
<keyword evidence="5 9" id="KW-0995">Kinetochore</keyword>
<dbReference type="GO" id="GO:0005634">
    <property type="term" value="C:nucleus"/>
    <property type="evidence" value="ECO:0007669"/>
    <property type="project" value="UniProtKB-SubCell"/>
</dbReference>
<accession>A0A4Y7Q492</accession>
<dbReference type="GO" id="GO:0031262">
    <property type="term" value="C:Ndc80 complex"/>
    <property type="evidence" value="ECO:0007669"/>
    <property type="project" value="InterPro"/>
</dbReference>
<keyword evidence="7 9" id="KW-0131">Cell cycle</keyword>
<dbReference type="PANTHER" id="PTHR14281">
    <property type="entry name" value="KINETOCHORE PROTEIN SPC25-RELATED"/>
    <property type="match status" value="1"/>
</dbReference>
<evidence type="ECO:0000256" key="9">
    <source>
        <dbReference type="RuleBase" id="RU367150"/>
    </source>
</evidence>
<keyword evidence="13" id="KW-1185">Reference proteome</keyword>
<keyword evidence="8 9" id="KW-0137">Centromere</keyword>
<keyword evidence="3 9" id="KW-0132">Cell division</keyword>
<evidence type="ECO:0000313" key="12">
    <source>
        <dbReference type="EMBL" id="TDL22141.1"/>
    </source>
</evidence>
<reference evidence="12 13" key="1">
    <citation type="submission" date="2018-06" db="EMBL/GenBank/DDBJ databases">
        <title>A transcriptomic atlas of mushroom development highlights an independent origin of complex multicellularity.</title>
        <authorList>
            <consortium name="DOE Joint Genome Institute"/>
            <person name="Krizsan K."/>
            <person name="Almasi E."/>
            <person name="Merenyi Z."/>
            <person name="Sahu N."/>
            <person name="Viragh M."/>
            <person name="Koszo T."/>
            <person name="Mondo S."/>
            <person name="Kiss B."/>
            <person name="Balint B."/>
            <person name="Kues U."/>
            <person name="Barry K."/>
            <person name="Hegedus J.C."/>
            <person name="Henrissat B."/>
            <person name="Johnson J."/>
            <person name="Lipzen A."/>
            <person name="Ohm R."/>
            <person name="Nagy I."/>
            <person name="Pangilinan J."/>
            <person name="Yan J."/>
            <person name="Xiong Y."/>
            <person name="Grigoriev I.V."/>
            <person name="Hibbett D.S."/>
            <person name="Nagy L.G."/>
        </authorList>
    </citation>
    <scope>NUCLEOTIDE SEQUENCE [LARGE SCALE GENOMIC DNA]</scope>
    <source>
        <strain evidence="12 13">SZMC22713</strain>
    </source>
</reference>
<keyword evidence="9" id="KW-0539">Nucleus</keyword>
<comment type="subcellular location">
    <subcellularLocation>
        <location evidence="9">Nucleus</location>
    </subcellularLocation>
    <subcellularLocation>
        <location evidence="9">Chromosome</location>
        <location evidence="9">Centromere</location>
        <location evidence="9">Kinetochore</location>
    </subcellularLocation>
</comment>
<keyword evidence="6 10" id="KW-0175">Coiled coil</keyword>
<protein>
    <recommendedName>
        <fullName evidence="9">Kinetochore protein SPC25</fullName>
    </recommendedName>
</protein>
<feature type="coiled-coil region" evidence="10">
    <location>
        <begin position="52"/>
        <end position="149"/>
    </location>
</feature>
<feature type="domain" description="Chromosome segregation protein Spc25 C-terminal" evidence="11">
    <location>
        <begin position="175"/>
        <end position="244"/>
    </location>
</feature>
<keyword evidence="4 9" id="KW-0498">Mitosis</keyword>
<evidence type="ECO:0000256" key="4">
    <source>
        <dbReference type="ARBA" id="ARBA00022776"/>
    </source>
</evidence>
<dbReference type="InterPro" id="IPR045143">
    <property type="entry name" value="Spc25"/>
</dbReference>
<evidence type="ECO:0000256" key="10">
    <source>
        <dbReference type="SAM" id="Coils"/>
    </source>
</evidence>
<name>A0A4Y7Q492_9AGAM</name>
<evidence type="ECO:0000256" key="1">
    <source>
        <dbReference type="ARBA" id="ARBA00006379"/>
    </source>
</evidence>
<dbReference type="AlphaFoldDB" id="A0A4Y7Q492"/>
<dbReference type="CDD" id="cd23784">
    <property type="entry name" value="RWD_Spc25"/>
    <property type="match status" value="1"/>
</dbReference>